<dbReference type="GO" id="GO:0016787">
    <property type="term" value="F:hydrolase activity"/>
    <property type="evidence" value="ECO:0007669"/>
    <property type="project" value="UniProtKB-KW"/>
</dbReference>
<gene>
    <name evidence="5" type="ORF">WCN91_06435</name>
</gene>
<evidence type="ECO:0000256" key="1">
    <source>
        <dbReference type="ARBA" id="ARBA00001968"/>
    </source>
</evidence>
<evidence type="ECO:0000256" key="4">
    <source>
        <dbReference type="HAMAP-Rule" id="MF_00528"/>
    </source>
</evidence>
<protein>
    <recommendedName>
        <fullName evidence="4">dTTP/UTP pyrophosphatase</fullName>
        <shortName evidence="4">dTTPase/UTPase</shortName>
        <ecNumber evidence="4">3.6.1.9</ecNumber>
    </recommendedName>
    <alternativeName>
        <fullName evidence="4">Nucleoside triphosphate pyrophosphatase</fullName>
    </alternativeName>
    <alternativeName>
        <fullName evidence="4">Nucleotide pyrophosphatase</fullName>
        <shortName evidence="4">Nucleotide PPase</shortName>
    </alternativeName>
</protein>
<accession>A0ABU9MUU8</accession>
<evidence type="ECO:0000313" key="6">
    <source>
        <dbReference type="Proteomes" id="UP001447008"/>
    </source>
</evidence>
<comment type="similarity">
    <text evidence="4">Belongs to the Maf family. YhdE subfamily.</text>
</comment>
<evidence type="ECO:0000313" key="5">
    <source>
        <dbReference type="EMBL" id="MEM0515064.1"/>
    </source>
</evidence>
<evidence type="ECO:0000256" key="2">
    <source>
        <dbReference type="ARBA" id="ARBA00022801"/>
    </source>
</evidence>
<evidence type="ECO:0000256" key="3">
    <source>
        <dbReference type="ARBA" id="ARBA00023080"/>
    </source>
</evidence>
<dbReference type="PANTHER" id="PTHR43213:SF5">
    <property type="entry name" value="BIFUNCTIONAL DTTP_UTP PYROPHOSPHATASE_METHYLTRANSFERASE PROTEIN-RELATED"/>
    <property type="match status" value="1"/>
</dbReference>
<comment type="function">
    <text evidence="4">Nucleoside triphosphate pyrophosphatase that hydrolyzes dTTP and UTP. May have a dual role in cell division arrest and in preventing the incorporation of modified nucleotides into cellular nucleic acids.</text>
</comment>
<reference evidence="5 6" key="1">
    <citation type="submission" date="2024-03" db="EMBL/GenBank/DDBJ databases">
        <title>Pseudoalteromonas qingdaonensis sp. nov., isolated from the intestines of marine benthic organisms.</title>
        <authorList>
            <person name="Lin X."/>
            <person name="Fang S."/>
            <person name="Hu X."/>
        </authorList>
    </citation>
    <scope>NUCLEOTIDE SEQUENCE [LARGE SCALE GENOMIC DNA]</scope>
    <source>
        <strain evidence="5 6">YIC-827</strain>
    </source>
</reference>
<dbReference type="HAMAP" id="MF_00528">
    <property type="entry name" value="Maf"/>
    <property type="match status" value="1"/>
</dbReference>
<dbReference type="EMBL" id="JBCGCU010000005">
    <property type="protein sequence ID" value="MEM0515064.1"/>
    <property type="molecule type" value="Genomic_DNA"/>
</dbReference>
<feature type="site" description="Important for substrate specificity" evidence="4">
    <location>
        <position position="13"/>
    </location>
</feature>
<comment type="subcellular location">
    <subcellularLocation>
        <location evidence="4">Cytoplasm</location>
    </subcellularLocation>
</comment>
<dbReference type="EC" id="3.6.1.9" evidence="4"/>
<comment type="caution">
    <text evidence="5">The sequence shown here is derived from an EMBL/GenBank/DDBJ whole genome shotgun (WGS) entry which is preliminary data.</text>
</comment>
<dbReference type="PIRSF" id="PIRSF006305">
    <property type="entry name" value="Maf"/>
    <property type="match status" value="1"/>
</dbReference>
<proteinExistence type="inferred from homology"/>
<comment type="cofactor">
    <cofactor evidence="1 4">
        <name>a divalent metal cation</name>
        <dbReference type="ChEBI" id="CHEBI:60240"/>
    </cofactor>
</comment>
<name>A0ABU9MUU8_9GAMM</name>
<keyword evidence="4" id="KW-0963">Cytoplasm</keyword>
<dbReference type="CDD" id="cd00555">
    <property type="entry name" value="Maf"/>
    <property type="match status" value="1"/>
</dbReference>
<dbReference type="Pfam" id="PF02545">
    <property type="entry name" value="Maf"/>
    <property type="match status" value="1"/>
</dbReference>
<comment type="catalytic activity">
    <reaction evidence="4">
        <text>dTTP + H2O = dTMP + diphosphate + H(+)</text>
        <dbReference type="Rhea" id="RHEA:28534"/>
        <dbReference type="ChEBI" id="CHEBI:15377"/>
        <dbReference type="ChEBI" id="CHEBI:15378"/>
        <dbReference type="ChEBI" id="CHEBI:33019"/>
        <dbReference type="ChEBI" id="CHEBI:37568"/>
        <dbReference type="ChEBI" id="CHEBI:63528"/>
        <dbReference type="EC" id="3.6.1.9"/>
    </reaction>
</comment>
<feature type="site" description="Important for substrate specificity" evidence="4">
    <location>
        <position position="154"/>
    </location>
</feature>
<dbReference type="NCBIfam" id="TIGR00172">
    <property type="entry name" value="maf"/>
    <property type="match status" value="1"/>
</dbReference>
<dbReference type="SUPFAM" id="SSF52972">
    <property type="entry name" value="ITPase-like"/>
    <property type="match status" value="1"/>
</dbReference>
<sequence>MMKPIYLASQSPRRRELLAQLGVEFEQFSVDADESPFAGESALALVERLARLKAETGVALGYHDRPVLGSDTLVVCDEQIMGKPHGFEDFAAMMRLLSGRSHEVLTAVALADTEHTSSVVVSTQVAFKTLSEAEITSYWQSGEPFDKAGGYGIQGRAGAFVTHLSGSYFAVMGLPLYETQKLLAEF</sequence>
<dbReference type="PANTHER" id="PTHR43213">
    <property type="entry name" value="BIFUNCTIONAL DTTP/UTP PYROPHOSPHATASE/METHYLTRANSFERASE PROTEIN-RELATED"/>
    <property type="match status" value="1"/>
</dbReference>
<comment type="caution">
    <text evidence="4">Lacks conserved residue(s) required for the propagation of feature annotation.</text>
</comment>
<dbReference type="InterPro" id="IPR029001">
    <property type="entry name" value="ITPase-like_fam"/>
</dbReference>
<organism evidence="5 6">
    <name type="scientific">Pseudoalteromonas qingdaonensis</name>
    <dbReference type="NCBI Taxonomy" id="3131913"/>
    <lineage>
        <taxon>Bacteria</taxon>
        <taxon>Pseudomonadati</taxon>
        <taxon>Pseudomonadota</taxon>
        <taxon>Gammaproteobacteria</taxon>
        <taxon>Alteromonadales</taxon>
        <taxon>Pseudoalteromonadaceae</taxon>
        <taxon>Pseudoalteromonas</taxon>
    </lineage>
</organism>
<dbReference type="Gene3D" id="3.90.950.10">
    <property type="match status" value="1"/>
</dbReference>
<comment type="catalytic activity">
    <reaction evidence="4">
        <text>UTP + H2O = UMP + diphosphate + H(+)</text>
        <dbReference type="Rhea" id="RHEA:29395"/>
        <dbReference type="ChEBI" id="CHEBI:15377"/>
        <dbReference type="ChEBI" id="CHEBI:15378"/>
        <dbReference type="ChEBI" id="CHEBI:33019"/>
        <dbReference type="ChEBI" id="CHEBI:46398"/>
        <dbReference type="ChEBI" id="CHEBI:57865"/>
        <dbReference type="EC" id="3.6.1.9"/>
    </reaction>
</comment>
<keyword evidence="2 4" id="KW-0378">Hydrolase</keyword>
<feature type="active site" description="Proton acceptor" evidence="4">
    <location>
        <position position="71"/>
    </location>
</feature>
<keyword evidence="6" id="KW-1185">Reference proteome</keyword>
<dbReference type="InterPro" id="IPR003697">
    <property type="entry name" value="Maf-like"/>
</dbReference>
<feature type="site" description="Important for substrate specificity" evidence="4">
    <location>
        <position position="72"/>
    </location>
</feature>
<keyword evidence="3 4" id="KW-0546">Nucleotide metabolism</keyword>
<dbReference type="Proteomes" id="UP001447008">
    <property type="component" value="Unassembled WGS sequence"/>
</dbReference>